<evidence type="ECO:0000256" key="1">
    <source>
        <dbReference type="SAM" id="MobiDB-lite"/>
    </source>
</evidence>
<gene>
    <name evidence="2" type="ORF">E2C01_050014</name>
</gene>
<protein>
    <submittedName>
        <fullName evidence="2">Uncharacterized protein</fullName>
    </submittedName>
</protein>
<keyword evidence="3" id="KW-1185">Reference proteome</keyword>
<name>A0A5B7GHN1_PORTR</name>
<feature type="region of interest" description="Disordered" evidence="1">
    <location>
        <begin position="1"/>
        <end position="48"/>
    </location>
</feature>
<proteinExistence type="predicted"/>
<evidence type="ECO:0000313" key="2">
    <source>
        <dbReference type="EMBL" id="MPC56064.1"/>
    </source>
</evidence>
<reference evidence="2 3" key="1">
    <citation type="submission" date="2019-05" db="EMBL/GenBank/DDBJ databases">
        <title>Another draft genome of Portunus trituberculatus and its Hox gene families provides insights of decapod evolution.</title>
        <authorList>
            <person name="Jeong J.-H."/>
            <person name="Song I."/>
            <person name="Kim S."/>
            <person name="Choi T."/>
            <person name="Kim D."/>
            <person name="Ryu S."/>
            <person name="Kim W."/>
        </authorList>
    </citation>
    <scope>NUCLEOTIDE SEQUENCE [LARGE SCALE GENOMIC DNA]</scope>
    <source>
        <tissue evidence="2">Muscle</tissue>
    </source>
</reference>
<dbReference type="Proteomes" id="UP000324222">
    <property type="component" value="Unassembled WGS sequence"/>
</dbReference>
<feature type="compositionally biased region" description="Low complexity" evidence="1">
    <location>
        <begin position="34"/>
        <end position="44"/>
    </location>
</feature>
<dbReference type="EMBL" id="VSRR010013663">
    <property type="protein sequence ID" value="MPC56064.1"/>
    <property type="molecule type" value="Genomic_DNA"/>
</dbReference>
<comment type="caution">
    <text evidence="2">The sequence shown here is derived from an EMBL/GenBank/DDBJ whole genome shotgun (WGS) entry which is preliminary data.</text>
</comment>
<feature type="region of interest" description="Disordered" evidence="1">
    <location>
        <begin position="64"/>
        <end position="86"/>
    </location>
</feature>
<evidence type="ECO:0000313" key="3">
    <source>
        <dbReference type="Proteomes" id="UP000324222"/>
    </source>
</evidence>
<dbReference type="AlphaFoldDB" id="A0A5B7GHN1"/>
<accession>A0A5B7GHN1</accession>
<organism evidence="2 3">
    <name type="scientific">Portunus trituberculatus</name>
    <name type="common">Swimming crab</name>
    <name type="synonym">Neptunus trituberculatus</name>
    <dbReference type="NCBI Taxonomy" id="210409"/>
    <lineage>
        <taxon>Eukaryota</taxon>
        <taxon>Metazoa</taxon>
        <taxon>Ecdysozoa</taxon>
        <taxon>Arthropoda</taxon>
        <taxon>Crustacea</taxon>
        <taxon>Multicrustacea</taxon>
        <taxon>Malacostraca</taxon>
        <taxon>Eumalacostraca</taxon>
        <taxon>Eucarida</taxon>
        <taxon>Decapoda</taxon>
        <taxon>Pleocyemata</taxon>
        <taxon>Brachyura</taxon>
        <taxon>Eubrachyura</taxon>
        <taxon>Portunoidea</taxon>
        <taxon>Portunidae</taxon>
        <taxon>Portuninae</taxon>
        <taxon>Portunus</taxon>
    </lineage>
</organism>
<sequence>MKTSLSYASIGGKEESEEEEEEKERGGSKRRSRGSYSGRGEGSSVCQGDATSLTAVLSSVGPVLPYKVSSSSSSSSSLNPVNASTS</sequence>